<dbReference type="OrthoDB" id="2186028at2"/>
<protein>
    <recommendedName>
        <fullName evidence="1">SSAP RNA binding domain-containing protein</fullName>
    </recommendedName>
</protein>
<dbReference type="Pfam" id="PF06378">
    <property type="entry name" value="SSAP_Sak"/>
    <property type="match status" value="1"/>
</dbReference>
<accession>A0A011UAM0</accession>
<organism evidence="2 3">
    <name type="scientific">Ruminococcus albus SY3</name>
    <dbReference type="NCBI Taxonomy" id="1341156"/>
    <lineage>
        <taxon>Bacteria</taxon>
        <taxon>Bacillati</taxon>
        <taxon>Bacillota</taxon>
        <taxon>Clostridia</taxon>
        <taxon>Eubacteriales</taxon>
        <taxon>Oscillospiraceae</taxon>
        <taxon>Ruminococcus</taxon>
    </lineage>
</organism>
<proteinExistence type="predicted"/>
<dbReference type="PATRIC" id="fig|1341156.4.peg.2570"/>
<evidence type="ECO:0000313" key="2">
    <source>
        <dbReference type="EMBL" id="EXM37654.1"/>
    </source>
</evidence>
<dbReference type="EMBL" id="JEOB01000004">
    <property type="protein sequence ID" value="EXM37654.1"/>
    <property type="molecule type" value="Genomic_DNA"/>
</dbReference>
<dbReference type="RefSeq" id="WP_051506617.1">
    <property type="nucleotide sequence ID" value="NZ_JEOB01000004.1"/>
</dbReference>
<gene>
    <name evidence="2" type="ORF">RASY3_14795</name>
</gene>
<comment type="caution">
    <text evidence="2">The sequence shown here is derived from an EMBL/GenBank/DDBJ whole genome shotgun (WGS) entry which is preliminary data.</text>
</comment>
<dbReference type="AlphaFoldDB" id="A0A011UAM0"/>
<evidence type="ECO:0000259" key="1">
    <source>
        <dbReference type="Pfam" id="PF06378"/>
    </source>
</evidence>
<reference evidence="2 3" key="1">
    <citation type="submission" date="2013-06" db="EMBL/GenBank/DDBJ databases">
        <title>Rumen cellulosomics: divergent fiber-degrading strategies revealed by comparative genome-wide analysis of six Ruminococcal strains.</title>
        <authorList>
            <person name="Dassa B."/>
            <person name="Borovok I."/>
            <person name="Lamed R."/>
            <person name="Flint H."/>
            <person name="Yeoman C.J."/>
            <person name="White B."/>
            <person name="Bayer E.A."/>
        </authorList>
    </citation>
    <scope>NUCLEOTIDE SEQUENCE [LARGE SCALE GENOMIC DNA]</scope>
    <source>
        <strain evidence="2 3">SY3</strain>
    </source>
</reference>
<sequence length="200" mass="22786">MESWFTELSAIDVSEHTSEKNGLTYLSWMWAWAELKKRYPLSYSTVHETPEGMLVWRDPIGGHVKTSITIVWKDGEEFKEHTVTEYLPCMDYKNKAVPYDNIDCMLVNKTIQRSLTKCIARLGLGGYIYAKEDLPEAVNELNDLNQLNFDLASKIARKSEDAKKQVGEVVRKFVASGNPKAIKSIDVAQQLNAELIKINK</sequence>
<name>A0A011UAM0_RUMAL</name>
<keyword evidence="3" id="KW-1185">Reference proteome</keyword>
<feature type="domain" description="SSAP RNA binding" evidence="1">
    <location>
        <begin position="4"/>
        <end position="147"/>
    </location>
</feature>
<dbReference type="Proteomes" id="UP000021369">
    <property type="component" value="Unassembled WGS sequence"/>
</dbReference>
<dbReference type="InterPro" id="IPR009425">
    <property type="entry name" value="DSRM_SSAP"/>
</dbReference>
<evidence type="ECO:0000313" key="3">
    <source>
        <dbReference type="Proteomes" id="UP000021369"/>
    </source>
</evidence>